<gene>
    <name evidence="6" type="ORF">LOD99_14883</name>
</gene>
<dbReference type="PANTHER" id="PTHR24348">
    <property type="entry name" value="SERINE/THREONINE-PROTEIN KINASE UNC-51-RELATED"/>
    <property type="match status" value="1"/>
</dbReference>
<accession>A0AAV7KEC3</accession>
<dbReference type="InterPro" id="IPR017441">
    <property type="entry name" value="Protein_kinase_ATP_BS"/>
</dbReference>
<dbReference type="GO" id="GO:0005524">
    <property type="term" value="F:ATP binding"/>
    <property type="evidence" value="ECO:0007669"/>
    <property type="project" value="UniProtKB-UniRule"/>
</dbReference>
<evidence type="ECO:0000313" key="7">
    <source>
        <dbReference type="Proteomes" id="UP001165289"/>
    </source>
</evidence>
<dbReference type="InterPro" id="IPR000719">
    <property type="entry name" value="Prot_kinase_dom"/>
</dbReference>
<keyword evidence="7" id="KW-1185">Reference proteome</keyword>
<keyword evidence="4" id="KW-0175">Coiled coil</keyword>
<dbReference type="PROSITE" id="PS00107">
    <property type="entry name" value="PROTEIN_KINASE_ATP"/>
    <property type="match status" value="1"/>
</dbReference>
<keyword evidence="6" id="KW-0808">Transferase</keyword>
<dbReference type="Proteomes" id="UP001165289">
    <property type="component" value="Unassembled WGS sequence"/>
</dbReference>
<dbReference type="GO" id="GO:0004674">
    <property type="term" value="F:protein serine/threonine kinase activity"/>
    <property type="evidence" value="ECO:0007669"/>
    <property type="project" value="InterPro"/>
</dbReference>
<dbReference type="SMART" id="SM00220">
    <property type="entry name" value="S_TKc"/>
    <property type="match status" value="1"/>
</dbReference>
<feature type="coiled-coil region" evidence="4">
    <location>
        <begin position="703"/>
        <end position="751"/>
    </location>
</feature>
<dbReference type="SUPFAM" id="SSF56112">
    <property type="entry name" value="Protein kinase-like (PK-like)"/>
    <property type="match status" value="1"/>
</dbReference>
<dbReference type="InterPro" id="IPR019460">
    <property type="entry name" value="Atg11_C"/>
</dbReference>
<evidence type="ECO:0000256" key="4">
    <source>
        <dbReference type="SAM" id="Coils"/>
    </source>
</evidence>
<dbReference type="EMBL" id="JAKMXF010000066">
    <property type="protein sequence ID" value="KAI6659210.1"/>
    <property type="molecule type" value="Genomic_DNA"/>
</dbReference>
<organism evidence="6 7">
    <name type="scientific">Oopsacas minuta</name>
    <dbReference type="NCBI Taxonomy" id="111878"/>
    <lineage>
        <taxon>Eukaryota</taxon>
        <taxon>Metazoa</taxon>
        <taxon>Porifera</taxon>
        <taxon>Hexactinellida</taxon>
        <taxon>Hexasterophora</taxon>
        <taxon>Lyssacinosida</taxon>
        <taxon>Leucopsacidae</taxon>
        <taxon>Oopsacas</taxon>
    </lineage>
</organism>
<dbReference type="GO" id="GO:0006914">
    <property type="term" value="P:autophagy"/>
    <property type="evidence" value="ECO:0007669"/>
    <property type="project" value="UniProtKB-ARBA"/>
</dbReference>
<dbReference type="PROSITE" id="PS00108">
    <property type="entry name" value="PROTEIN_KINASE_ST"/>
    <property type="match status" value="1"/>
</dbReference>
<name>A0AAV7KEC3_9METZ</name>
<keyword evidence="1 3" id="KW-0547">Nucleotide-binding</keyword>
<proteinExistence type="predicted"/>
<sequence>MQRRYDRTSDIQRLRSHYRERPYEFKLCCNYIWHCTLTSKLGCGSFGSVYFGFHELEGFEVAVKEIPRELFARDDKVKINLQREVEIQQLLSYCPYVVNLYHVEEIAAGIVMIMEFCDTDLEQYLKTHKFNETQIKSFLKQLSIGVKAMHDQGIVHRDIKPQNILLKLYCNDLFEIKIADFGYSRHYLKGEGTKNFIDMNSVAGTPVFMAPEVLYCVVMPGGHYDHTVDMWSVGALLYRVLVGKCGFFLFCEKGLPGTIQKVIPILKSKGDAIAFEIQRNSRPHYIYELPSTVDVMISESMKSQLNKILKELLKVDPAHRITVNEFYTFVDDLVQTNLEMVDVLSGRSCKIPLESNVTLDTLKFEVTQSLGITRENQILLCDSPASKSKLISQEDLIFFLRCATKNLGPIILYVIDKSTVIGSSTINIQFPSLSEMNDILLKCDTIKRNVNGELKTYDMSLPNICVSVVKDMGKNQELQMKALQSFTYFMTTSQDSYEAAKSKFETKFKVLEAKVSFLADCLLMDMESLKNNEQYKQRVENLTTLCHSLRHMLREAQLPVGSIEEEFKRLNRSLLKEIDKCMDVEYSKDYQNILAQSQKIQYFSPPYVQRVREMVEVIVNKYSEFLLKIQTRLQTSFSIMSEIYSLTSKLNELADNLSSVYTRKLMDVQTHWRQEILSLVGGEATCQSPEASDEEPLTRHKRRANLQQQLEYKNRENAKLVDKFEKLRSQLKKAEARAISAEELLSQKTELLQDHEQLEVFYSCMKLIQSICPNSPKTNSGNLELEFSGLCLKEPAISPVQKLQESLRDLSQIDINKLKVQIEKKLDNKTANSNGLITVSNFKKGDLVLFLPTKHQPGYHAMPQAFTTLQDTIYLDKSCYGSFGVGENEPLRTWLIGRCTSNLFPETTGPNCVYPAGKVKQNFYTITAEASEFVSSEPRRRTSSRNLNVPVKN</sequence>
<keyword evidence="2 3" id="KW-0067">ATP-binding</keyword>
<dbReference type="Gene3D" id="1.10.510.10">
    <property type="entry name" value="Transferase(Phosphotransferase) domain 1"/>
    <property type="match status" value="1"/>
</dbReference>
<evidence type="ECO:0000256" key="2">
    <source>
        <dbReference type="ARBA" id="ARBA00022840"/>
    </source>
</evidence>
<dbReference type="PROSITE" id="PS50011">
    <property type="entry name" value="PROTEIN_KINASE_DOM"/>
    <property type="match status" value="1"/>
</dbReference>
<dbReference type="PANTHER" id="PTHR24348:SF68">
    <property type="entry name" value="SERINE_THREONINE-PROTEIN KINASE ATG1C"/>
    <property type="match status" value="1"/>
</dbReference>
<dbReference type="GO" id="GO:0005737">
    <property type="term" value="C:cytoplasm"/>
    <property type="evidence" value="ECO:0007669"/>
    <property type="project" value="TreeGrafter"/>
</dbReference>
<evidence type="ECO:0000313" key="6">
    <source>
        <dbReference type="EMBL" id="KAI6659210.1"/>
    </source>
</evidence>
<keyword evidence="6" id="KW-0418">Kinase</keyword>
<dbReference type="InterPro" id="IPR011009">
    <property type="entry name" value="Kinase-like_dom_sf"/>
</dbReference>
<evidence type="ECO:0000256" key="3">
    <source>
        <dbReference type="PROSITE-ProRule" id="PRU10141"/>
    </source>
</evidence>
<dbReference type="InterPro" id="IPR045269">
    <property type="entry name" value="Atg1-like"/>
</dbReference>
<evidence type="ECO:0000256" key="1">
    <source>
        <dbReference type="ARBA" id="ARBA00022741"/>
    </source>
</evidence>
<dbReference type="AlphaFoldDB" id="A0AAV7KEC3"/>
<comment type="caution">
    <text evidence="6">The sequence shown here is derived from an EMBL/GenBank/DDBJ whole genome shotgun (WGS) entry which is preliminary data.</text>
</comment>
<dbReference type="InterPro" id="IPR008271">
    <property type="entry name" value="Ser/Thr_kinase_AS"/>
</dbReference>
<dbReference type="Pfam" id="PF00069">
    <property type="entry name" value="Pkinase"/>
    <property type="match status" value="1"/>
</dbReference>
<protein>
    <submittedName>
        <fullName evidence="6">Inhibitor of nuclear factor kappa-B kinase subunit beta-like</fullName>
    </submittedName>
</protein>
<evidence type="ECO:0000259" key="5">
    <source>
        <dbReference type="PROSITE" id="PS50011"/>
    </source>
</evidence>
<feature type="binding site" evidence="3">
    <location>
        <position position="64"/>
    </location>
    <ligand>
        <name>ATP</name>
        <dbReference type="ChEBI" id="CHEBI:30616"/>
    </ligand>
</feature>
<dbReference type="Pfam" id="PF10377">
    <property type="entry name" value="ATG11"/>
    <property type="match status" value="1"/>
</dbReference>
<feature type="domain" description="Protein kinase" evidence="5">
    <location>
        <begin position="35"/>
        <end position="330"/>
    </location>
</feature>
<dbReference type="GO" id="GO:0010506">
    <property type="term" value="P:regulation of autophagy"/>
    <property type="evidence" value="ECO:0007669"/>
    <property type="project" value="InterPro"/>
</dbReference>
<reference evidence="6 7" key="1">
    <citation type="journal article" date="2023" name="BMC Biol.">
        <title>The compact genome of the sponge Oopsacas minuta (Hexactinellida) is lacking key metazoan core genes.</title>
        <authorList>
            <person name="Santini S."/>
            <person name="Schenkelaars Q."/>
            <person name="Jourda C."/>
            <person name="Duchesne M."/>
            <person name="Belahbib H."/>
            <person name="Rocher C."/>
            <person name="Selva M."/>
            <person name="Riesgo A."/>
            <person name="Vervoort M."/>
            <person name="Leys S.P."/>
            <person name="Kodjabachian L."/>
            <person name="Le Bivic A."/>
            <person name="Borchiellini C."/>
            <person name="Claverie J.M."/>
            <person name="Renard E."/>
        </authorList>
    </citation>
    <scope>NUCLEOTIDE SEQUENCE [LARGE SCALE GENOMIC DNA]</scope>
    <source>
        <strain evidence="6">SPO-2</strain>
    </source>
</reference>